<dbReference type="InterPro" id="IPR052817">
    <property type="entry name" value="MIT_domain_contain_protein1"/>
</dbReference>
<dbReference type="InterPro" id="IPR032341">
    <property type="entry name" value="MITD1_C"/>
</dbReference>
<dbReference type="PANTHER" id="PTHR21222">
    <property type="entry name" value="MIT DOMAIN-CONTAINING PROTEIN 1"/>
    <property type="match status" value="1"/>
</dbReference>
<dbReference type="OrthoDB" id="19553at2759"/>
<evidence type="ECO:0000313" key="5">
    <source>
        <dbReference type="WBParaSite" id="EVEC_0000999401-mRNA-1"/>
    </source>
</evidence>
<dbReference type="Pfam" id="PF16565">
    <property type="entry name" value="MIT_C"/>
    <property type="match status" value="1"/>
</dbReference>
<evidence type="ECO:0000313" key="4">
    <source>
        <dbReference type="Proteomes" id="UP000274131"/>
    </source>
</evidence>
<feature type="region of interest" description="Disordered" evidence="1">
    <location>
        <begin position="19"/>
        <end position="39"/>
    </location>
</feature>
<dbReference type="EMBL" id="UXUI01009985">
    <property type="protein sequence ID" value="VDD94607.1"/>
    <property type="molecule type" value="Genomic_DNA"/>
</dbReference>
<dbReference type="Proteomes" id="UP000274131">
    <property type="component" value="Unassembled WGS sequence"/>
</dbReference>
<dbReference type="InterPro" id="IPR038113">
    <property type="entry name" value="MITD1_C_sf"/>
</dbReference>
<reference evidence="5" key="1">
    <citation type="submission" date="2017-02" db="UniProtKB">
        <authorList>
            <consortium name="WormBaseParasite"/>
        </authorList>
    </citation>
    <scope>IDENTIFICATION</scope>
</reference>
<proteinExistence type="predicted"/>
<gene>
    <name evidence="3" type="ORF">EVEC_LOCUS9358</name>
</gene>
<sequence length="235" mass="26900">MNPGVSLFSHVFLPGSKTETLGSKESPLRCTSSGSDSEFTSTEENICAKKKVPRKLPGNFKVEELFSKIDNSVKEEDFHLRRVKVLRIKDGSVGYGYDRLFSEGLNEQLKTVYVEDPYVSTESQVCNFVVFCEVLVSKALNLKRIVLRTRSLRPDSQYSPFTDLKTSLLARQIQLEVQRSDTIHDREIRFDNGWTYRIGRGLDYFQKQSGVTLGHSNYNFRRCLETCVCITKDLD</sequence>
<dbReference type="WBParaSite" id="EVEC_0000999401-mRNA-1">
    <property type="protein sequence ID" value="EVEC_0000999401-mRNA-1"/>
    <property type="gene ID" value="EVEC_0000999401"/>
</dbReference>
<reference evidence="3 4" key="2">
    <citation type="submission" date="2018-10" db="EMBL/GenBank/DDBJ databases">
        <authorList>
            <consortium name="Pathogen Informatics"/>
        </authorList>
    </citation>
    <scope>NUCLEOTIDE SEQUENCE [LARGE SCALE GENOMIC DNA]</scope>
</reference>
<evidence type="ECO:0000313" key="3">
    <source>
        <dbReference type="EMBL" id="VDD94607.1"/>
    </source>
</evidence>
<dbReference type="PANTHER" id="PTHR21222:SF1">
    <property type="entry name" value="MIT DOMAIN-CONTAINING PROTEIN 1"/>
    <property type="match status" value="1"/>
</dbReference>
<keyword evidence="4" id="KW-1185">Reference proteome</keyword>
<dbReference type="STRING" id="51028.A0A0N4VGR2"/>
<evidence type="ECO:0000259" key="2">
    <source>
        <dbReference type="Pfam" id="PF16565"/>
    </source>
</evidence>
<name>A0A0N4VGR2_ENTVE</name>
<accession>A0A0N4VGR2</accession>
<feature type="domain" description="MITD1 C-terminal phospholipase D-like" evidence="2">
    <location>
        <begin position="94"/>
        <end position="231"/>
    </location>
</feature>
<evidence type="ECO:0000256" key="1">
    <source>
        <dbReference type="SAM" id="MobiDB-lite"/>
    </source>
</evidence>
<dbReference type="Gene3D" id="3.30.870.30">
    <property type="entry name" value="MITD, C-terminal phospholipase D-like domain"/>
    <property type="match status" value="1"/>
</dbReference>
<organism evidence="5">
    <name type="scientific">Enterobius vermicularis</name>
    <name type="common">Human pinworm</name>
    <dbReference type="NCBI Taxonomy" id="51028"/>
    <lineage>
        <taxon>Eukaryota</taxon>
        <taxon>Metazoa</taxon>
        <taxon>Ecdysozoa</taxon>
        <taxon>Nematoda</taxon>
        <taxon>Chromadorea</taxon>
        <taxon>Rhabditida</taxon>
        <taxon>Spirurina</taxon>
        <taxon>Oxyuridomorpha</taxon>
        <taxon>Oxyuroidea</taxon>
        <taxon>Oxyuridae</taxon>
        <taxon>Enterobius</taxon>
    </lineage>
</organism>
<dbReference type="AlphaFoldDB" id="A0A0N4VGR2"/>
<protein>
    <submittedName>
        <fullName evidence="5">MIT_C domain-containing protein</fullName>
    </submittedName>
</protein>